<dbReference type="EMBL" id="UINC01042082">
    <property type="protein sequence ID" value="SVB44235.1"/>
    <property type="molecule type" value="Genomic_DNA"/>
</dbReference>
<reference evidence="1" key="1">
    <citation type="submission" date="2018-05" db="EMBL/GenBank/DDBJ databases">
        <authorList>
            <person name="Lanie J.A."/>
            <person name="Ng W.-L."/>
            <person name="Kazmierczak K.M."/>
            <person name="Andrzejewski T.M."/>
            <person name="Davidsen T.M."/>
            <person name="Wayne K.J."/>
            <person name="Tettelin H."/>
            <person name="Glass J.I."/>
            <person name="Rusch D."/>
            <person name="Podicherti R."/>
            <person name="Tsui H.-C.T."/>
            <person name="Winkler M.E."/>
        </authorList>
    </citation>
    <scope>NUCLEOTIDE SEQUENCE</scope>
</reference>
<protein>
    <recommendedName>
        <fullName evidence="2">DNA end protector protein</fullName>
    </recommendedName>
</protein>
<dbReference type="AlphaFoldDB" id="A0A382E1A0"/>
<proteinExistence type="predicted"/>
<evidence type="ECO:0000313" key="1">
    <source>
        <dbReference type="EMBL" id="SVB44235.1"/>
    </source>
</evidence>
<evidence type="ECO:0008006" key="2">
    <source>
        <dbReference type="Google" id="ProtNLM"/>
    </source>
</evidence>
<name>A0A382E1A0_9ZZZZ</name>
<gene>
    <name evidence="1" type="ORF">METZ01_LOCUS197089</name>
</gene>
<organism evidence="1">
    <name type="scientific">marine metagenome</name>
    <dbReference type="NCBI Taxonomy" id="408172"/>
    <lineage>
        <taxon>unclassified sequences</taxon>
        <taxon>metagenomes</taxon>
        <taxon>ecological metagenomes</taxon>
    </lineage>
</organism>
<accession>A0A382E1A0</accession>
<feature type="non-terminal residue" evidence="1">
    <location>
        <position position="1"/>
    </location>
</feature>
<sequence length="193" mass="22111">VASLFDKLESEAFRKGLQVRSKEAQVWFQKKAKALGPIGRKILNDERLTQKSDTKAGDMCMFIYDPKLKQTLPYYDTFPLAILVGAAKGGFYGINLHYLPPKVRAIFLDKLGDIVSNNKFNATTKFRITYNLLKATKNYKYFKPCFKHYLSQNISSEVMKVNAAEWNIAIFLQTASWRKASESKIWADSKGQY</sequence>